<organism evidence="8 9">
    <name type="scientific">Balnearium lithotrophicum</name>
    <dbReference type="NCBI Taxonomy" id="223788"/>
    <lineage>
        <taxon>Bacteria</taxon>
        <taxon>Pseudomonadati</taxon>
        <taxon>Aquificota</taxon>
        <taxon>Aquificia</taxon>
        <taxon>Desulfurobacteriales</taxon>
        <taxon>Desulfurobacteriaceae</taxon>
        <taxon>Balnearium</taxon>
    </lineage>
</organism>
<accession>A0A521DB45</accession>
<feature type="transmembrane region" description="Helical" evidence="7">
    <location>
        <begin position="218"/>
        <end position="240"/>
    </location>
</feature>
<dbReference type="GO" id="GO:0015109">
    <property type="term" value="F:chromate transmembrane transporter activity"/>
    <property type="evidence" value="ECO:0007669"/>
    <property type="project" value="InterPro"/>
</dbReference>
<dbReference type="Proteomes" id="UP000317315">
    <property type="component" value="Unassembled WGS sequence"/>
</dbReference>
<dbReference type="PIRSF" id="PIRSF004810">
    <property type="entry name" value="ChrA"/>
    <property type="match status" value="1"/>
</dbReference>
<evidence type="ECO:0000256" key="5">
    <source>
        <dbReference type="ARBA" id="ARBA00022989"/>
    </source>
</evidence>
<evidence type="ECO:0000256" key="6">
    <source>
        <dbReference type="ARBA" id="ARBA00023136"/>
    </source>
</evidence>
<protein>
    <submittedName>
        <fullName evidence="8">Chromate transporter</fullName>
    </submittedName>
</protein>
<dbReference type="OrthoDB" id="9788907at2"/>
<evidence type="ECO:0000313" key="8">
    <source>
        <dbReference type="EMBL" id="SMO68893.1"/>
    </source>
</evidence>
<dbReference type="InterPro" id="IPR003370">
    <property type="entry name" value="Chromate_transpt"/>
</dbReference>
<evidence type="ECO:0000256" key="2">
    <source>
        <dbReference type="ARBA" id="ARBA00005262"/>
    </source>
</evidence>
<feature type="transmembrane region" description="Helical" evidence="7">
    <location>
        <begin position="191"/>
        <end position="211"/>
    </location>
</feature>
<dbReference type="Pfam" id="PF02417">
    <property type="entry name" value="Chromate_transp"/>
    <property type="match status" value="2"/>
</dbReference>
<feature type="transmembrane region" description="Helical" evidence="7">
    <location>
        <begin position="284"/>
        <end position="309"/>
    </location>
</feature>
<feature type="transmembrane region" description="Helical" evidence="7">
    <location>
        <begin position="321"/>
        <end position="341"/>
    </location>
</feature>
<comment type="similarity">
    <text evidence="2">Belongs to the chromate ion transporter (CHR) (TC 2.A.51) family.</text>
</comment>
<keyword evidence="3" id="KW-1003">Cell membrane</keyword>
<evidence type="ECO:0000256" key="7">
    <source>
        <dbReference type="SAM" id="Phobius"/>
    </source>
</evidence>
<dbReference type="PANTHER" id="PTHR43663">
    <property type="entry name" value="CHROMATE TRANSPORT PROTEIN-RELATED"/>
    <property type="match status" value="1"/>
</dbReference>
<feature type="transmembrane region" description="Helical" evidence="7">
    <location>
        <begin position="371"/>
        <end position="389"/>
    </location>
</feature>
<feature type="transmembrane region" description="Helical" evidence="7">
    <location>
        <begin position="144"/>
        <end position="171"/>
    </location>
</feature>
<keyword evidence="5 7" id="KW-1133">Transmembrane helix</keyword>
<comment type="subcellular location">
    <subcellularLocation>
        <location evidence="1">Cell membrane</location>
        <topology evidence="1">Multi-pass membrane protein</topology>
    </subcellularLocation>
</comment>
<keyword evidence="6 7" id="KW-0472">Membrane</keyword>
<dbReference type="AlphaFoldDB" id="A0A521DB45"/>
<sequence>MDRKKPSLFELSTAYLKLGLTAYGAVMLQELRSSFLKRGWITEKEFEEGLGMVQLYPGPVMFNLATYVAYRIGGVAGALLGTLFFLLPTFLLMLFLSYIYFNFKQVAWLKSLFPPLEGMVLGVLIHISLDFARKFSSTLKKFLMALFAFLSVLLNVNGAVVVAVSFVLGTFLFKSIEGKREFNVSNVSVDYLKLFLLGAPLLAALLVGLVSKGKLAELLLSMVKIGSVAFGNGFTILPLLQQEVVSYHHWLSLKEFTDGIAFGQITPGPILITSTFIGYKVCGVLGGMVATFGMFYPSFFFTLLFADIYSKIKELTLIRRGISAVLSAFTGMLFFVVLTILKFLVSYPFSFIWVAYAFLSVRYLRLGVLPLFLVGLTFKLLLYIFGIRFF</sequence>
<evidence type="ECO:0000313" key="9">
    <source>
        <dbReference type="Proteomes" id="UP000317315"/>
    </source>
</evidence>
<dbReference type="InterPro" id="IPR052518">
    <property type="entry name" value="CHR_Transporter"/>
</dbReference>
<dbReference type="PANTHER" id="PTHR43663:SF1">
    <property type="entry name" value="CHROMATE TRANSPORTER"/>
    <property type="match status" value="1"/>
</dbReference>
<evidence type="ECO:0000256" key="4">
    <source>
        <dbReference type="ARBA" id="ARBA00022692"/>
    </source>
</evidence>
<evidence type="ECO:0000256" key="3">
    <source>
        <dbReference type="ARBA" id="ARBA00022475"/>
    </source>
</evidence>
<reference evidence="8 9" key="1">
    <citation type="submission" date="2017-05" db="EMBL/GenBank/DDBJ databases">
        <authorList>
            <person name="Varghese N."/>
            <person name="Submissions S."/>
        </authorList>
    </citation>
    <scope>NUCLEOTIDE SEQUENCE [LARGE SCALE GENOMIC DNA]</scope>
    <source>
        <strain evidence="8 9">DSM 16304</strain>
    </source>
</reference>
<dbReference type="InterPro" id="IPR014047">
    <property type="entry name" value="Chr_Tranpt_l_chain"/>
</dbReference>
<keyword evidence="4 7" id="KW-0812">Transmembrane</keyword>
<feature type="transmembrane region" description="Helical" evidence="7">
    <location>
        <begin position="77"/>
        <end position="100"/>
    </location>
</feature>
<feature type="transmembrane region" description="Helical" evidence="7">
    <location>
        <begin position="112"/>
        <end position="132"/>
    </location>
</feature>
<dbReference type="GO" id="GO:0005886">
    <property type="term" value="C:plasma membrane"/>
    <property type="evidence" value="ECO:0007669"/>
    <property type="project" value="UniProtKB-SubCell"/>
</dbReference>
<dbReference type="RefSeq" id="WP_142935911.1">
    <property type="nucleotide sequence ID" value="NZ_FXTM01000019.1"/>
</dbReference>
<gene>
    <name evidence="8" type="ORF">SAMN06269117_11913</name>
</gene>
<dbReference type="NCBIfam" id="TIGR00937">
    <property type="entry name" value="2A51"/>
    <property type="match status" value="1"/>
</dbReference>
<dbReference type="EMBL" id="FXTM01000019">
    <property type="protein sequence ID" value="SMO68893.1"/>
    <property type="molecule type" value="Genomic_DNA"/>
</dbReference>
<feature type="transmembrane region" description="Helical" evidence="7">
    <location>
        <begin position="347"/>
        <end position="364"/>
    </location>
</feature>
<proteinExistence type="inferred from homology"/>
<evidence type="ECO:0000256" key="1">
    <source>
        <dbReference type="ARBA" id="ARBA00004651"/>
    </source>
</evidence>
<name>A0A521DB45_9BACT</name>
<keyword evidence="9" id="KW-1185">Reference proteome</keyword>